<reference evidence="2 3" key="1">
    <citation type="submission" date="2020-10" db="EMBL/GenBank/DDBJ databases">
        <title>Sequencing the genomes of 1000 actinobacteria strains.</title>
        <authorList>
            <person name="Klenk H.-P."/>
        </authorList>
    </citation>
    <scope>NUCLEOTIDE SEQUENCE [LARGE SCALE GENOMIC DNA]</scope>
    <source>
        <strain evidence="2 3">DSM 44653</strain>
    </source>
</reference>
<feature type="domain" description="Aminoglycoside phosphotransferase" evidence="1">
    <location>
        <begin position="37"/>
        <end position="241"/>
    </location>
</feature>
<keyword evidence="3" id="KW-1185">Reference proteome</keyword>
<evidence type="ECO:0000313" key="2">
    <source>
        <dbReference type="EMBL" id="MBE1502655.1"/>
    </source>
</evidence>
<proteinExistence type="predicted"/>
<dbReference type="GO" id="GO:0016301">
    <property type="term" value="F:kinase activity"/>
    <property type="evidence" value="ECO:0007669"/>
    <property type="project" value="UniProtKB-KW"/>
</dbReference>
<dbReference type="InterPro" id="IPR051678">
    <property type="entry name" value="AGP_Transferase"/>
</dbReference>
<keyword evidence="2" id="KW-0418">Kinase</keyword>
<dbReference type="Pfam" id="PF01636">
    <property type="entry name" value="APH"/>
    <property type="match status" value="1"/>
</dbReference>
<dbReference type="PANTHER" id="PTHR21310:SF40">
    <property type="entry name" value="AMINOGLYCOSIDE PHOSPHOTRANSFERASE DOMAIN-CONTAINING PROTEIN-RELATED"/>
    <property type="match status" value="1"/>
</dbReference>
<keyword evidence="2" id="KW-0808">Transferase</keyword>
<dbReference type="EMBL" id="JADBEG010000001">
    <property type="protein sequence ID" value="MBE1502655.1"/>
    <property type="molecule type" value="Genomic_DNA"/>
</dbReference>
<comment type="caution">
    <text evidence="2">The sequence shown here is derived from an EMBL/GenBank/DDBJ whole genome shotgun (WGS) entry which is preliminary data.</text>
</comment>
<evidence type="ECO:0000313" key="3">
    <source>
        <dbReference type="Proteomes" id="UP000631670"/>
    </source>
</evidence>
<sequence>MSQTEGLTKQAAHEAMEIACGKVDIDATSAELIRLGSNAVFRLNGKVIVRIARDKGRFTDAQRQVDVARWLAAEDYPANRALDVQQPVDAVGYPATFWVSVSEKEEYATVAQVASIIRDLHELQLPQSLKLEHYRPFAEMAERLAGARSLSNDDSAFIRERIEELSNQYDKLRFPLPEGQIHGDANIGNVILSRDGHPCLIDLDNFSIGPREWDLVQTALFYERFGWHTADEYRDFVNVYGFDIMAWTGYETLASYREIAMTLWLAANDSEEAAAEVHKRVNAIKTGGDRRDWSAF</sequence>
<gene>
    <name evidence="2" type="ORF">H4696_009755</name>
</gene>
<dbReference type="RefSeq" id="WP_249026815.1">
    <property type="nucleotide sequence ID" value="NZ_JADBEG010000001.1"/>
</dbReference>
<dbReference type="SUPFAM" id="SSF56112">
    <property type="entry name" value="Protein kinase-like (PK-like)"/>
    <property type="match status" value="1"/>
</dbReference>
<dbReference type="Proteomes" id="UP000631670">
    <property type="component" value="Unassembled WGS sequence"/>
</dbReference>
<dbReference type="PANTHER" id="PTHR21310">
    <property type="entry name" value="AMINOGLYCOSIDE PHOSPHOTRANSFERASE-RELATED-RELATED"/>
    <property type="match status" value="1"/>
</dbReference>
<name>A0ABR9IHM1_9PSEU</name>
<evidence type="ECO:0000259" key="1">
    <source>
        <dbReference type="Pfam" id="PF01636"/>
    </source>
</evidence>
<dbReference type="InterPro" id="IPR002575">
    <property type="entry name" value="Aminoglycoside_PTrfase"/>
</dbReference>
<organism evidence="2 3">
    <name type="scientific">Amycolatopsis lexingtonensis</name>
    <dbReference type="NCBI Taxonomy" id="218822"/>
    <lineage>
        <taxon>Bacteria</taxon>
        <taxon>Bacillati</taxon>
        <taxon>Actinomycetota</taxon>
        <taxon>Actinomycetes</taxon>
        <taxon>Pseudonocardiales</taxon>
        <taxon>Pseudonocardiaceae</taxon>
        <taxon>Amycolatopsis</taxon>
    </lineage>
</organism>
<protein>
    <submittedName>
        <fullName evidence="2">Ser/Thr protein kinase RdoA (MazF antagonist)</fullName>
    </submittedName>
</protein>
<dbReference type="Gene3D" id="3.90.1200.10">
    <property type="match status" value="1"/>
</dbReference>
<dbReference type="InterPro" id="IPR011009">
    <property type="entry name" value="Kinase-like_dom_sf"/>
</dbReference>
<accession>A0ABR9IHM1</accession>